<evidence type="ECO:0000313" key="3">
    <source>
        <dbReference type="EMBL" id="VTQ74355.1"/>
    </source>
</evidence>
<keyword evidence="1" id="KW-1133">Transmembrane helix</keyword>
<proteinExistence type="predicted"/>
<dbReference type="RefSeq" id="WP_010738587.1">
    <property type="nucleotide sequence ID" value="NZ_CABEEP010000003.1"/>
</dbReference>
<feature type="transmembrane region" description="Helical" evidence="1">
    <location>
        <begin position="132"/>
        <end position="154"/>
    </location>
</feature>
<dbReference type="EMBL" id="CABEEP010000003">
    <property type="protein sequence ID" value="VTQ74085.1"/>
    <property type="molecule type" value="Genomic_DNA"/>
</dbReference>
<gene>
    <name evidence="2" type="ORF">NCTC12204_02788</name>
    <name evidence="3" type="ORF">NCTC12204_02826</name>
</gene>
<evidence type="ECO:0000313" key="4">
    <source>
        <dbReference type="Proteomes" id="UP000352698"/>
    </source>
</evidence>
<sequence>MKVAIREKISSFFDLMKNAKYWQIQGLNIVYVIKYFSLYVLVAGCIFFFVLLFENEMSTYFGEEVSVKLAELIINYLLICQSINLIVLGFGVYHFSFVKFLKAFLMTIILVVFSYLKEPFVSNPDLISTYSFIYSLCLCGIVYCCSDIIILVFWEKLRKQIRVEIEIGKEDFHYLEEPFTVEIPEQWVSFLEVPRFSINYWNYKMIGNLDFYEMDIKLKYSLAGVTLPKKSYLLMNSQQMVYK</sequence>
<name>A0A7Z9AWR4_ENTHR</name>
<organism evidence="3 4">
    <name type="scientific">Enterococcus hirae</name>
    <dbReference type="NCBI Taxonomy" id="1354"/>
    <lineage>
        <taxon>Bacteria</taxon>
        <taxon>Bacillati</taxon>
        <taxon>Bacillota</taxon>
        <taxon>Bacilli</taxon>
        <taxon>Lactobacillales</taxon>
        <taxon>Enterococcaceae</taxon>
        <taxon>Enterococcus</taxon>
    </lineage>
</organism>
<keyword evidence="1" id="KW-0812">Transmembrane</keyword>
<evidence type="ECO:0000313" key="2">
    <source>
        <dbReference type="EMBL" id="VTQ74085.1"/>
    </source>
</evidence>
<dbReference type="AlphaFoldDB" id="A0A7Z9AWR4"/>
<evidence type="ECO:0000256" key="1">
    <source>
        <dbReference type="SAM" id="Phobius"/>
    </source>
</evidence>
<reference evidence="3 4" key="1">
    <citation type="submission" date="2019-05" db="EMBL/GenBank/DDBJ databases">
        <authorList>
            <consortium name="Pathogen Informatics"/>
        </authorList>
    </citation>
    <scope>NUCLEOTIDE SEQUENCE [LARGE SCALE GENOMIC DNA]</scope>
    <source>
        <strain evidence="3 4">NCTC12204</strain>
    </source>
</reference>
<feature type="transmembrane region" description="Helical" evidence="1">
    <location>
        <begin position="100"/>
        <end position="116"/>
    </location>
</feature>
<accession>A0A7Z9AWR4</accession>
<feature type="transmembrane region" description="Helical" evidence="1">
    <location>
        <begin position="73"/>
        <end position="93"/>
    </location>
</feature>
<comment type="caution">
    <text evidence="3">The sequence shown here is derived from an EMBL/GenBank/DDBJ whole genome shotgun (WGS) entry which is preliminary data.</text>
</comment>
<feature type="transmembrane region" description="Helical" evidence="1">
    <location>
        <begin position="29"/>
        <end position="53"/>
    </location>
</feature>
<dbReference type="EMBL" id="CABEEP010000003">
    <property type="protein sequence ID" value="VTQ74355.1"/>
    <property type="molecule type" value="Genomic_DNA"/>
</dbReference>
<protein>
    <submittedName>
        <fullName evidence="3">Uncharacterized protein</fullName>
    </submittedName>
</protein>
<keyword evidence="1" id="KW-0472">Membrane</keyword>
<dbReference type="Proteomes" id="UP000352698">
    <property type="component" value="Unassembled WGS sequence"/>
</dbReference>